<dbReference type="AlphaFoldDB" id="A0A1B3XMM6"/>
<name>A0A1B3XMM6_9BACI</name>
<evidence type="ECO:0000313" key="2">
    <source>
        <dbReference type="Proteomes" id="UP000077926"/>
    </source>
</evidence>
<protein>
    <recommendedName>
        <fullName evidence="3">Phage head-tail adapter protein</fullName>
    </recommendedName>
</protein>
<gene>
    <name evidence="1" type="ORF">ABE28_008965</name>
</gene>
<dbReference type="OrthoDB" id="2941724at2"/>
<dbReference type="KEGG" id="bmur:ABE28_008965"/>
<dbReference type="Gene3D" id="1.10.246.150">
    <property type="match status" value="1"/>
</dbReference>
<dbReference type="InterPro" id="IPR053746">
    <property type="entry name" value="Viral_HT_Connector_Assembly"/>
</dbReference>
<dbReference type="STRING" id="264697.ABE28_008965"/>
<evidence type="ECO:0000313" key="1">
    <source>
        <dbReference type="EMBL" id="AOH54482.1"/>
    </source>
</evidence>
<evidence type="ECO:0008006" key="3">
    <source>
        <dbReference type="Google" id="ProtNLM"/>
    </source>
</evidence>
<dbReference type="Proteomes" id="UP000077926">
    <property type="component" value="Chromosome"/>
</dbReference>
<organism evidence="1 2">
    <name type="scientific">Peribacillus muralis</name>
    <dbReference type="NCBI Taxonomy" id="264697"/>
    <lineage>
        <taxon>Bacteria</taxon>
        <taxon>Bacillati</taxon>
        <taxon>Bacillota</taxon>
        <taxon>Bacilli</taxon>
        <taxon>Bacillales</taxon>
        <taxon>Bacillaceae</taxon>
        <taxon>Peribacillus</taxon>
    </lineage>
</organism>
<reference evidence="1 2" key="1">
    <citation type="submission" date="2016-08" db="EMBL/GenBank/DDBJ databases">
        <title>Complete genome sequence of Bacillus muralis G25-68, a strain with toxicity to nematodes.</title>
        <authorList>
            <person name="Zheng Z."/>
        </authorList>
    </citation>
    <scope>NUCLEOTIDE SEQUENCE [LARGE SCALE GENOMIC DNA]</scope>
    <source>
        <strain evidence="1 2">G25-68</strain>
    </source>
</reference>
<dbReference type="Pfam" id="PF05135">
    <property type="entry name" value="Phage_connect_1"/>
    <property type="match status" value="1"/>
</dbReference>
<keyword evidence="2" id="KW-1185">Reference proteome</keyword>
<sequence length="125" mass="13921">MTLSELKQLMGIAAEDTTQDAILSLYLESALDDAKTYADKLDWTTGSLPGAIKLGIVRWAELAQVRKERSGIQSESIGGMSQTFLNGSGDEYFSEVYDFWKPYHTVNNGLVFRTAKHPKPRVGYI</sequence>
<dbReference type="InterPro" id="IPR021146">
    <property type="entry name" value="Phage_gp6-like_head-tail"/>
</dbReference>
<proteinExistence type="predicted"/>
<accession>A0A1B3XMM6</accession>
<dbReference type="RefSeq" id="WP_064465813.1">
    <property type="nucleotide sequence ID" value="NZ_CP017080.1"/>
</dbReference>
<dbReference type="EMBL" id="CP017080">
    <property type="protein sequence ID" value="AOH54482.1"/>
    <property type="molecule type" value="Genomic_DNA"/>
</dbReference>